<gene>
    <name evidence="3" type="ORF">FRZ54_13155</name>
</gene>
<dbReference type="InterPro" id="IPR007492">
    <property type="entry name" value="LytTR_DNA-bd_dom"/>
</dbReference>
<keyword evidence="1" id="KW-0812">Transmembrane</keyword>
<dbReference type="Gene3D" id="2.40.50.1020">
    <property type="entry name" value="LytTr DNA-binding domain"/>
    <property type="match status" value="1"/>
</dbReference>
<dbReference type="OrthoDB" id="821921at2"/>
<sequence length="263" mass="30784">MNLKWPTVKKLLHLAFWIIITMIFLYDRRYLILKAGLGHFAECTVVRLALIISLSYFHIFYLIPKYFSARKYAAYFALLLLSIAAYVGLQSLYDFYLYGEVLSWRTYKSFRASVPFNLLTTAWYLAVTVAFKLSIDWYEQRQQLKHLQEELKREASIVITSHKDTDYIFLKSGTKKIKTPLDSIYYIRGLKDYSIIYTTEGKIIVKGSLKIVEELFPPKHFVRAHKSYMVANSKIKHLQGNKLVLINNETIPIGRSYRHLLAS</sequence>
<dbReference type="AlphaFoldDB" id="A0A5B8UYK1"/>
<keyword evidence="1" id="KW-0472">Membrane</keyword>
<name>A0A5B8UYK1_9SPHI</name>
<dbReference type="GO" id="GO:0003677">
    <property type="term" value="F:DNA binding"/>
    <property type="evidence" value="ECO:0007669"/>
    <property type="project" value="InterPro"/>
</dbReference>
<accession>A0A5B8UYK1</accession>
<evidence type="ECO:0000313" key="3">
    <source>
        <dbReference type="EMBL" id="QEC63486.1"/>
    </source>
</evidence>
<evidence type="ECO:0000313" key="4">
    <source>
        <dbReference type="Proteomes" id="UP000321479"/>
    </source>
</evidence>
<proteinExistence type="predicted"/>
<dbReference type="PANTHER" id="PTHR37299:SF1">
    <property type="entry name" value="STAGE 0 SPORULATION PROTEIN A HOMOLOG"/>
    <property type="match status" value="1"/>
</dbReference>
<keyword evidence="1" id="KW-1133">Transmembrane helix</keyword>
<reference evidence="3 4" key="1">
    <citation type="journal article" date="2017" name="Curr. Microbiol.">
        <title>Mucilaginibacter ginsenosidivorans sp. nov., Isolated from Soil of Ginseng Field.</title>
        <authorList>
            <person name="Kim M.M."/>
            <person name="Siddiqi M.Z."/>
            <person name="Im W.T."/>
        </authorList>
    </citation>
    <scope>NUCLEOTIDE SEQUENCE [LARGE SCALE GENOMIC DNA]</scope>
    <source>
        <strain evidence="3 4">Gsoil 3017</strain>
    </source>
</reference>
<dbReference type="EMBL" id="CP042436">
    <property type="protein sequence ID" value="QEC63486.1"/>
    <property type="molecule type" value="Genomic_DNA"/>
</dbReference>
<feature type="transmembrane region" description="Helical" evidence="1">
    <location>
        <begin position="116"/>
        <end position="135"/>
    </location>
</feature>
<feature type="transmembrane region" description="Helical" evidence="1">
    <location>
        <begin position="44"/>
        <end position="63"/>
    </location>
</feature>
<dbReference type="SMART" id="SM00850">
    <property type="entry name" value="LytTR"/>
    <property type="match status" value="1"/>
</dbReference>
<dbReference type="GO" id="GO:0000156">
    <property type="term" value="F:phosphorelay response regulator activity"/>
    <property type="evidence" value="ECO:0007669"/>
    <property type="project" value="InterPro"/>
</dbReference>
<dbReference type="Pfam" id="PF04397">
    <property type="entry name" value="LytTR"/>
    <property type="match status" value="1"/>
</dbReference>
<dbReference type="RefSeq" id="WP_147032062.1">
    <property type="nucleotide sequence ID" value="NZ_CP042436.1"/>
</dbReference>
<feature type="domain" description="HTH LytTR-type" evidence="2">
    <location>
        <begin position="168"/>
        <end position="263"/>
    </location>
</feature>
<evidence type="ECO:0000259" key="2">
    <source>
        <dbReference type="PROSITE" id="PS50930"/>
    </source>
</evidence>
<dbReference type="InterPro" id="IPR046947">
    <property type="entry name" value="LytR-like"/>
</dbReference>
<feature type="transmembrane region" description="Helical" evidence="1">
    <location>
        <begin position="12"/>
        <end position="32"/>
    </location>
</feature>
<feature type="transmembrane region" description="Helical" evidence="1">
    <location>
        <begin position="75"/>
        <end position="96"/>
    </location>
</feature>
<dbReference type="PANTHER" id="PTHR37299">
    <property type="entry name" value="TRANSCRIPTIONAL REGULATOR-RELATED"/>
    <property type="match status" value="1"/>
</dbReference>
<protein>
    <submittedName>
        <fullName evidence="3">LytTR family transcriptional regulator</fullName>
    </submittedName>
</protein>
<evidence type="ECO:0000256" key="1">
    <source>
        <dbReference type="SAM" id="Phobius"/>
    </source>
</evidence>
<dbReference type="PROSITE" id="PS50930">
    <property type="entry name" value="HTH_LYTTR"/>
    <property type="match status" value="1"/>
</dbReference>
<dbReference type="Proteomes" id="UP000321479">
    <property type="component" value="Chromosome"/>
</dbReference>
<dbReference type="KEGG" id="mgin:FRZ54_13155"/>
<organism evidence="3 4">
    <name type="scientific">Mucilaginibacter ginsenosidivorans</name>
    <dbReference type="NCBI Taxonomy" id="398053"/>
    <lineage>
        <taxon>Bacteria</taxon>
        <taxon>Pseudomonadati</taxon>
        <taxon>Bacteroidota</taxon>
        <taxon>Sphingobacteriia</taxon>
        <taxon>Sphingobacteriales</taxon>
        <taxon>Sphingobacteriaceae</taxon>
        <taxon>Mucilaginibacter</taxon>
    </lineage>
</organism>
<keyword evidence="4" id="KW-1185">Reference proteome</keyword>